<evidence type="ECO:0000259" key="2">
    <source>
        <dbReference type="Pfam" id="PF23235"/>
    </source>
</evidence>
<dbReference type="InterPro" id="IPR013701">
    <property type="entry name" value="Lhr-like_DEAD/DEAH_assoc"/>
</dbReference>
<keyword evidence="5" id="KW-1185">Reference proteome</keyword>
<dbReference type="Proteomes" id="UP000020681">
    <property type="component" value="Unassembled WGS sequence"/>
</dbReference>
<dbReference type="Pfam" id="PF23235">
    <property type="entry name" value="WHD_3rd_Lhr"/>
    <property type="match status" value="1"/>
</dbReference>
<evidence type="ECO:0000313" key="4">
    <source>
        <dbReference type="EMBL" id="EUA89374.1"/>
    </source>
</evidence>
<organism evidence="4 5">
    <name type="scientific">Mycobacterium ulcerans str. Harvey</name>
    <dbReference type="NCBI Taxonomy" id="1299332"/>
    <lineage>
        <taxon>Bacteria</taxon>
        <taxon>Bacillati</taxon>
        <taxon>Actinomycetota</taxon>
        <taxon>Actinomycetes</taxon>
        <taxon>Mycobacteriales</taxon>
        <taxon>Mycobacteriaceae</taxon>
        <taxon>Mycobacterium</taxon>
        <taxon>Mycobacterium ulcerans group</taxon>
    </lineage>
</organism>
<feature type="domain" description="Large helicase-related protein winged-helix" evidence="3">
    <location>
        <begin position="112"/>
        <end position="219"/>
    </location>
</feature>
<reference evidence="4 5" key="1">
    <citation type="submission" date="2014-01" db="EMBL/GenBank/DDBJ databases">
        <authorList>
            <person name="Dobos K."/>
            <person name="Lenaerts A."/>
            <person name="Ordway D."/>
            <person name="DeGroote M.A."/>
            <person name="Parker T."/>
            <person name="Sizemore C."/>
            <person name="Tallon L.J."/>
            <person name="Sadzewicz L.K."/>
            <person name="Sengamalay N."/>
            <person name="Fraser C.M."/>
            <person name="Hine E."/>
            <person name="Shefchek K.A."/>
            <person name="Das S.P."/>
            <person name="Tettelin H."/>
        </authorList>
    </citation>
    <scope>NUCLEOTIDE SEQUENCE [LARGE SCALE GENOMIC DNA]</scope>
    <source>
        <strain evidence="4 5">Harvey</strain>
    </source>
</reference>
<sequence length="396" mass="42464">MWHQRQRAAQLLDVARKYPDFPMVLETVRECLQDVYDVPTLTTLMTDIAQRRVRVAETETTKPSPFAASLLFGYVGAFMYEGDVPLAERRAAALSLDSTLLAELLGRVELRELLDPEVIAATGRQLQHLCADRAARDAEGVADLLRLLGPLTEDEVAARSDTTGGTDIGGWLEGLRAARRALEVSYAGRSWWVAVEDIGRLRDGVGAAVPVGLPAAFTEAVADPLAELLGRYARTHPPFTTAEAAGRFGLGLRVTTDVLGRLASDGRLVRGDFVATGVFGGAGSEQWCDAEVLRILRRRSLAALRAQVEPISTAAYGRFLPEWHQVGGADSGHGGIDRLASVIDQLAGVRIPASALEPLVLARGCATIPRRCSTSCLPPAKSPGRAPDPFRAVTVG</sequence>
<dbReference type="InterPro" id="IPR055368">
    <property type="entry name" value="WH3_Lhr"/>
</dbReference>
<dbReference type="EMBL" id="JAOL01000122">
    <property type="protein sequence ID" value="EUA89374.1"/>
    <property type="molecule type" value="Genomic_DNA"/>
</dbReference>
<dbReference type="InterPro" id="IPR052511">
    <property type="entry name" value="ATP-dep_Helicase"/>
</dbReference>
<protein>
    <submittedName>
        <fullName evidence="4">DEAD/H associated family protein</fullName>
    </submittedName>
</protein>
<feature type="domain" description="Large helicase-related protein winged-helix" evidence="2">
    <location>
        <begin position="312"/>
        <end position="362"/>
    </location>
</feature>
<accession>A0ABN0QXB4</accession>
<gene>
    <name evidence="4" type="ORF">I551_4160</name>
</gene>
<dbReference type="Pfam" id="PF08494">
    <property type="entry name" value="DEAD_assoc"/>
    <property type="match status" value="1"/>
</dbReference>
<name>A0ABN0QXB4_MYCUL</name>
<evidence type="ECO:0000259" key="1">
    <source>
        <dbReference type="Pfam" id="PF08494"/>
    </source>
</evidence>
<evidence type="ECO:0000313" key="5">
    <source>
        <dbReference type="Proteomes" id="UP000020681"/>
    </source>
</evidence>
<proteinExistence type="predicted"/>
<comment type="caution">
    <text evidence="4">The sequence shown here is derived from an EMBL/GenBank/DDBJ whole genome shotgun (WGS) entry which is preliminary data.</text>
</comment>
<evidence type="ECO:0000259" key="3">
    <source>
        <dbReference type="Pfam" id="PF23236"/>
    </source>
</evidence>
<dbReference type="InterPro" id="IPR055369">
    <property type="entry name" value="WH2_Lhr"/>
</dbReference>
<dbReference type="PANTHER" id="PTHR47962:SF5">
    <property type="entry name" value="ATP-DEPENDENT HELICASE LHR-RELATED"/>
    <property type="match status" value="1"/>
</dbReference>
<dbReference type="PANTHER" id="PTHR47962">
    <property type="entry name" value="ATP-DEPENDENT HELICASE LHR-RELATED-RELATED"/>
    <property type="match status" value="1"/>
</dbReference>
<feature type="domain" description="Lhr-like DEAD/H associated" evidence="1">
    <location>
        <begin position="1"/>
        <end position="67"/>
    </location>
</feature>
<dbReference type="Pfam" id="PF23236">
    <property type="entry name" value="WHD_2nd_Lhr"/>
    <property type="match status" value="1"/>
</dbReference>